<name>A0A7S4D3E8_9EUGL</name>
<dbReference type="AlphaFoldDB" id="A0A7S4D3E8"/>
<reference evidence="2" key="1">
    <citation type="submission" date="2021-01" db="EMBL/GenBank/DDBJ databases">
        <authorList>
            <person name="Corre E."/>
            <person name="Pelletier E."/>
            <person name="Niang G."/>
            <person name="Scheremetjew M."/>
            <person name="Finn R."/>
            <person name="Kale V."/>
            <person name="Holt S."/>
            <person name="Cochrane G."/>
            <person name="Meng A."/>
            <person name="Brown T."/>
            <person name="Cohen L."/>
        </authorList>
    </citation>
    <scope>NUCLEOTIDE SEQUENCE</scope>
    <source>
        <strain evidence="2">CCMP1594</strain>
    </source>
</reference>
<dbReference type="EMBL" id="HBJA01074579">
    <property type="protein sequence ID" value="CAE0815010.1"/>
    <property type="molecule type" value="Transcribed_RNA"/>
</dbReference>
<gene>
    <name evidence="2" type="ORF">EGYM00163_LOCUS26166</name>
</gene>
<evidence type="ECO:0000256" key="1">
    <source>
        <dbReference type="SAM" id="MobiDB-lite"/>
    </source>
</evidence>
<feature type="region of interest" description="Disordered" evidence="1">
    <location>
        <begin position="29"/>
        <end position="91"/>
    </location>
</feature>
<feature type="compositionally biased region" description="Basic residues" evidence="1">
    <location>
        <begin position="62"/>
        <end position="75"/>
    </location>
</feature>
<sequence>MCALRALGTTVPWEETCYTLHTGPVQSAACTSHARPHPRQPSVPSPTLQTHPTAFPNEGPGGHRRCNPAARRGRHQGTSDGGCGPEFWAGVRGLGPRTRAGDLVCGRRQWTEGVWTGGVDGGCGPGLWADEGLGR</sequence>
<protein>
    <submittedName>
        <fullName evidence="2">Uncharacterized protein</fullName>
    </submittedName>
</protein>
<evidence type="ECO:0000313" key="2">
    <source>
        <dbReference type="EMBL" id="CAE0815010.1"/>
    </source>
</evidence>
<accession>A0A7S4D3E8</accession>
<proteinExistence type="predicted"/>
<organism evidence="2">
    <name type="scientific">Eutreptiella gymnastica</name>
    <dbReference type="NCBI Taxonomy" id="73025"/>
    <lineage>
        <taxon>Eukaryota</taxon>
        <taxon>Discoba</taxon>
        <taxon>Euglenozoa</taxon>
        <taxon>Euglenida</taxon>
        <taxon>Spirocuta</taxon>
        <taxon>Euglenophyceae</taxon>
        <taxon>Eutreptiales</taxon>
        <taxon>Eutreptiaceae</taxon>
        <taxon>Eutreptiella</taxon>
    </lineage>
</organism>